<dbReference type="InterPro" id="IPR051533">
    <property type="entry name" value="WaaL-like"/>
</dbReference>
<feature type="transmembrane region" description="Helical" evidence="5">
    <location>
        <begin position="156"/>
        <end position="174"/>
    </location>
</feature>
<dbReference type="Pfam" id="PF04932">
    <property type="entry name" value="Wzy_C"/>
    <property type="match status" value="1"/>
</dbReference>
<evidence type="ECO:0000256" key="2">
    <source>
        <dbReference type="ARBA" id="ARBA00022692"/>
    </source>
</evidence>
<evidence type="ECO:0000259" key="6">
    <source>
        <dbReference type="Pfam" id="PF04932"/>
    </source>
</evidence>
<organism evidence="7 8">
    <name type="scientific">Grimontia hollisae</name>
    <name type="common">Vibrio hollisae</name>
    <dbReference type="NCBI Taxonomy" id="673"/>
    <lineage>
        <taxon>Bacteria</taxon>
        <taxon>Pseudomonadati</taxon>
        <taxon>Pseudomonadota</taxon>
        <taxon>Gammaproteobacteria</taxon>
        <taxon>Vibrionales</taxon>
        <taxon>Vibrionaceae</taxon>
        <taxon>Grimontia</taxon>
    </lineage>
</organism>
<keyword evidence="2 5" id="KW-0812">Transmembrane</keyword>
<evidence type="ECO:0000256" key="5">
    <source>
        <dbReference type="SAM" id="Phobius"/>
    </source>
</evidence>
<evidence type="ECO:0000313" key="8">
    <source>
        <dbReference type="Proteomes" id="UP000254512"/>
    </source>
</evidence>
<dbReference type="GO" id="GO:0016020">
    <property type="term" value="C:membrane"/>
    <property type="evidence" value="ECO:0007669"/>
    <property type="project" value="UniProtKB-SubCell"/>
</dbReference>
<feature type="transmembrane region" description="Helical" evidence="5">
    <location>
        <begin position="382"/>
        <end position="400"/>
    </location>
</feature>
<dbReference type="EMBL" id="UGHD01000002">
    <property type="protein sequence ID" value="STO56894.1"/>
    <property type="molecule type" value="Genomic_DNA"/>
</dbReference>
<reference evidence="7 8" key="1">
    <citation type="submission" date="2018-06" db="EMBL/GenBank/DDBJ databases">
        <authorList>
            <consortium name="Pathogen Informatics"/>
            <person name="Doyle S."/>
        </authorList>
    </citation>
    <scope>NUCLEOTIDE SEQUENCE [LARGE SCALE GENOMIC DNA]</scope>
    <source>
        <strain evidence="7 8">NCTC11645</strain>
    </source>
</reference>
<evidence type="ECO:0000256" key="4">
    <source>
        <dbReference type="ARBA" id="ARBA00023136"/>
    </source>
</evidence>
<feature type="transmembrane region" description="Helical" evidence="5">
    <location>
        <begin position="204"/>
        <end position="220"/>
    </location>
</feature>
<feature type="transmembrane region" description="Helical" evidence="5">
    <location>
        <begin position="325"/>
        <end position="346"/>
    </location>
</feature>
<evidence type="ECO:0000256" key="1">
    <source>
        <dbReference type="ARBA" id="ARBA00004141"/>
    </source>
</evidence>
<keyword evidence="4 5" id="KW-0472">Membrane</keyword>
<sequence>MSAITFQNIIPFNKQRLEALFLLSPLAVLFLGIFNIAETKSILSRLIPLVCVYCLWFYRDALKQNWQAARTRPLMITSLVAFFYFGFLHLLRGDEFDFSRTLVTCLIYLLMLPWAQLPRHYLTRMLIFAAILCGLNAMYEFWGLGIQRVGVATNPIPYALFCAFMVLSALHQCLMAKSWPWRIVSGLGVALAGTAIVLTDVRGVILFLPVVMVYMVLRIVQPSFRTYLMALLAVALLCGLGYKAFEDKIQQRIAVTEYEFTQIANGNFNTSIGIRLTLWLQGKEIVSQAPIFGVGDDALREDISARFNRGDSNPPHLHNQYFDTLARYGVLGLMVLLAWFVSPLLYVTSSASHGRVGFSLDPLLSSLMLMVALAGLTDVPFHHTHLVYLFTLFTGAWLFMPSEAGNETASVR</sequence>
<feature type="transmembrane region" description="Helical" evidence="5">
    <location>
        <begin position="43"/>
        <end position="62"/>
    </location>
</feature>
<accession>A0A377HLC3</accession>
<dbReference type="AlphaFoldDB" id="A0A377HLC3"/>
<evidence type="ECO:0000313" key="7">
    <source>
        <dbReference type="EMBL" id="STO56894.1"/>
    </source>
</evidence>
<protein>
    <submittedName>
        <fullName evidence="7">Lipid A core - O-antigen ligase and related enzymes</fullName>
    </submittedName>
</protein>
<name>A0A377HLC3_GRIHO</name>
<feature type="transmembrane region" description="Helical" evidence="5">
    <location>
        <begin position="181"/>
        <end position="198"/>
    </location>
</feature>
<dbReference type="InterPro" id="IPR007016">
    <property type="entry name" value="O-antigen_ligase-rel_domated"/>
</dbReference>
<feature type="transmembrane region" description="Helical" evidence="5">
    <location>
        <begin position="20"/>
        <end position="37"/>
    </location>
</feature>
<feature type="transmembrane region" description="Helical" evidence="5">
    <location>
        <begin position="98"/>
        <end position="114"/>
    </location>
</feature>
<dbReference type="PANTHER" id="PTHR37422:SF13">
    <property type="entry name" value="LIPOPOLYSACCHARIDE BIOSYNTHESIS PROTEIN PA4999-RELATED"/>
    <property type="match status" value="1"/>
</dbReference>
<evidence type="ECO:0000256" key="3">
    <source>
        <dbReference type="ARBA" id="ARBA00022989"/>
    </source>
</evidence>
<feature type="transmembrane region" description="Helical" evidence="5">
    <location>
        <begin position="126"/>
        <end position="144"/>
    </location>
</feature>
<dbReference type="Proteomes" id="UP000254512">
    <property type="component" value="Unassembled WGS sequence"/>
</dbReference>
<feature type="domain" description="O-antigen ligase-related" evidence="6">
    <location>
        <begin position="188"/>
        <end position="337"/>
    </location>
</feature>
<dbReference type="GO" id="GO:0016874">
    <property type="term" value="F:ligase activity"/>
    <property type="evidence" value="ECO:0007669"/>
    <property type="project" value="UniProtKB-KW"/>
</dbReference>
<keyword evidence="7" id="KW-0436">Ligase</keyword>
<proteinExistence type="predicted"/>
<dbReference type="PANTHER" id="PTHR37422">
    <property type="entry name" value="TEICHURONIC ACID BIOSYNTHESIS PROTEIN TUAE"/>
    <property type="match status" value="1"/>
</dbReference>
<feature type="transmembrane region" description="Helical" evidence="5">
    <location>
        <begin position="227"/>
        <end position="245"/>
    </location>
</feature>
<keyword evidence="3 5" id="KW-1133">Transmembrane helix</keyword>
<comment type="subcellular location">
    <subcellularLocation>
        <location evidence="1">Membrane</location>
        <topology evidence="1">Multi-pass membrane protein</topology>
    </subcellularLocation>
</comment>
<gene>
    <name evidence="7" type="ORF">NCTC11645_01269</name>
</gene>
<feature type="transmembrane region" description="Helical" evidence="5">
    <location>
        <begin position="74"/>
        <end position="92"/>
    </location>
</feature>